<dbReference type="InParanoid" id="D9Q0R5"/>
<organism evidence="2 3">
    <name type="scientific">Acidilobus saccharovorans (strain DSM 16705 / JCM 18335 / VKM B-2471 / 345-15)</name>
    <dbReference type="NCBI Taxonomy" id="666510"/>
    <lineage>
        <taxon>Archaea</taxon>
        <taxon>Thermoproteota</taxon>
        <taxon>Thermoprotei</taxon>
        <taxon>Acidilobales</taxon>
        <taxon>Acidilobaceae</taxon>
        <taxon>Acidilobus</taxon>
    </lineage>
</organism>
<keyword evidence="3" id="KW-1185">Reference proteome</keyword>
<keyword evidence="1" id="KW-0472">Membrane</keyword>
<dbReference type="eggNOG" id="arCOG02113">
    <property type="taxonomic scope" value="Archaea"/>
</dbReference>
<evidence type="ECO:0000313" key="2">
    <source>
        <dbReference type="EMBL" id="ADL18903.1"/>
    </source>
</evidence>
<keyword evidence="1" id="KW-1133">Transmembrane helix</keyword>
<dbReference type="AlphaFoldDB" id="D9Q0R5"/>
<dbReference type="Proteomes" id="UP000000346">
    <property type="component" value="Chromosome"/>
</dbReference>
<dbReference type="GeneID" id="9498727"/>
<dbReference type="RefSeq" id="WP_013266415.1">
    <property type="nucleotide sequence ID" value="NC_014374.1"/>
</dbReference>
<dbReference type="Pfam" id="PF07849">
    <property type="entry name" value="DUF1641"/>
    <property type="match status" value="1"/>
</dbReference>
<keyword evidence="1" id="KW-0812">Transmembrane</keyword>
<protein>
    <submittedName>
        <fullName evidence="2">Uncharacterized protein</fullName>
    </submittedName>
</protein>
<evidence type="ECO:0000313" key="3">
    <source>
        <dbReference type="Proteomes" id="UP000000346"/>
    </source>
</evidence>
<reference evidence="2 3" key="1">
    <citation type="journal article" date="2010" name="Appl. Environ. Microbiol.">
        <title>The genome sequence of the crenarchaeon Acidilobus saccharovorans supports a new order, Acidilobales, and suggests an important ecological role in terrestrial acidic hot springs.</title>
        <authorList>
            <person name="Mardanov A.V."/>
            <person name="Svetlitchnyi V.A."/>
            <person name="Beletsky A.V."/>
            <person name="Prokofeva M.I."/>
            <person name="Bonch-Osmolovskaya E.A."/>
            <person name="Ravin N.V."/>
            <person name="Skryabin K.G."/>
        </authorList>
    </citation>
    <scope>NUCLEOTIDE SEQUENCE [LARGE SCALE GENOMIC DNA]</scope>
    <source>
        <strain evidence="3">DSM 16705 / JCM 18335 / VKM B-2471 / 345-15</strain>
    </source>
</reference>
<dbReference type="HOGENOM" id="CLU_1567046_0_0_2"/>
<name>D9Q0R5_ACIS3</name>
<proteinExistence type="predicted"/>
<feature type="transmembrane region" description="Helical" evidence="1">
    <location>
        <begin position="139"/>
        <end position="159"/>
    </location>
</feature>
<dbReference type="InterPro" id="IPR012440">
    <property type="entry name" value="DUF1641"/>
</dbReference>
<dbReference type="OrthoDB" id="379425at2157"/>
<evidence type="ECO:0000256" key="1">
    <source>
        <dbReference type="SAM" id="Phobius"/>
    </source>
</evidence>
<gene>
    <name evidence="2" type="ordered locus">ASAC_0496</name>
</gene>
<dbReference type="KEGG" id="asc:ASAC_0496"/>
<dbReference type="EMBL" id="CP001742">
    <property type="protein sequence ID" value="ADL18903.1"/>
    <property type="molecule type" value="Genomic_DNA"/>
</dbReference>
<accession>D9Q0R5</accession>
<dbReference type="STRING" id="666510.ASAC_0496"/>
<sequence length="170" mass="17830">MSEDNIKAAQLLGAALGAFVSSLLTALPASLEEIARQGGQSEGPSSQIARWAVSTSQEISRVLDSKLPPQEVGKLVEELVVSFKGLASVAIELSKTLGDPQVAEVIRRTSEGFKKSLNLISPSYYDPMAMVRAMSDPDVAYALGVILAILKAFGVALRVSADKAVGGSKI</sequence>